<dbReference type="SUPFAM" id="SSF51338">
    <property type="entry name" value="Composite domain of metallo-dependent hydrolases"/>
    <property type="match status" value="1"/>
</dbReference>
<dbReference type="InterPro" id="IPR057744">
    <property type="entry name" value="OTAase-like"/>
</dbReference>
<dbReference type="RefSeq" id="WP_311369783.1">
    <property type="nucleotide sequence ID" value="NZ_JAVRHX010000006.1"/>
</dbReference>
<sequence length="432" mass="45954">MYKLFTALTVFLILSISTAFANNVVVIHAGKVLVVPGEKPLSKQTIVIKDRLIDKVISGYIDPTTIDDKAKFIDLKSQFVLPGLMDMHVHLLSELGKSSRTDALFVTTSMEALTGAYYANKTLMAGFTTVRDLGGNPEAIFGLRDMIGKGMIPGPRIFSAGSAIAATGGHGDVDGYKPELLKLWTPETICDGPYECRKAVRNAVKMGADWIKITATGGVLSDTKTGIEQQMTDDELSEIVETAHGLGVKVAAHAHGAKGIRAALRAGVDSIDHGTFTDDESMKLFKQSGAYLVPTMSPGVKVPASMEGNPFFTDAIKKKAYAASAASIATFTKAYKSGVKIAFGTDSAVTPHGENADEFEMMVNAGMTASDAIRSATVISAELLDMETKLGTLEVGKIADIIAVSTNPLEDISALKVVNFVMKEGKVMKGNY</sequence>
<name>A0ABU2ZV49_9ALTE</name>
<gene>
    <name evidence="3" type="ORF">RM552_15485</name>
</gene>
<feature type="signal peptide" evidence="1">
    <location>
        <begin position="1"/>
        <end position="21"/>
    </location>
</feature>
<comment type="caution">
    <text evidence="3">The sequence shown here is derived from an EMBL/GenBank/DDBJ whole genome shotgun (WGS) entry which is preliminary data.</text>
</comment>
<evidence type="ECO:0000256" key="1">
    <source>
        <dbReference type="SAM" id="SignalP"/>
    </source>
</evidence>
<dbReference type="Pfam" id="PF01979">
    <property type="entry name" value="Amidohydro_1"/>
    <property type="match status" value="1"/>
</dbReference>
<dbReference type="Gene3D" id="2.30.40.10">
    <property type="entry name" value="Urease, subunit C, domain 1"/>
    <property type="match status" value="1"/>
</dbReference>
<dbReference type="InterPro" id="IPR051781">
    <property type="entry name" value="Metallo-dep_Hydrolase"/>
</dbReference>
<dbReference type="SUPFAM" id="SSF51556">
    <property type="entry name" value="Metallo-dependent hydrolases"/>
    <property type="match status" value="1"/>
</dbReference>
<dbReference type="PANTHER" id="PTHR43135:SF3">
    <property type="entry name" value="ALPHA-D-RIBOSE 1-METHYLPHOSPHONATE 5-TRIPHOSPHATE DIPHOSPHATASE"/>
    <property type="match status" value="1"/>
</dbReference>
<dbReference type="CDD" id="cd01299">
    <property type="entry name" value="Met_dep_hydrolase_A"/>
    <property type="match status" value="1"/>
</dbReference>
<dbReference type="InterPro" id="IPR011059">
    <property type="entry name" value="Metal-dep_hydrolase_composite"/>
</dbReference>
<accession>A0ABU2ZV49</accession>
<evidence type="ECO:0000313" key="4">
    <source>
        <dbReference type="Proteomes" id="UP001253545"/>
    </source>
</evidence>
<evidence type="ECO:0000259" key="2">
    <source>
        <dbReference type="Pfam" id="PF01979"/>
    </source>
</evidence>
<keyword evidence="4" id="KW-1185">Reference proteome</keyword>
<evidence type="ECO:0000313" key="3">
    <source>
        <dbReference type="EMBL" id="MDT0596256.1"/>
    </source>
</evidence>
<keyword evidence="1" id="KW-0732">Signal</keyword>
<dbReference type="InterPro" id="IPR006680">
    <property type="entry name" value="Amidohydro-rel"/>
</dbReference>
<organism evidence="3 4">
    <name type="scientific">Glaciecola petra</name>
    <dbReference type="NCBI Taxonomy" id="3075602"/>
    <lineage>
        <taxon>Bacteria</taxon>
        <taxon>Pseudomonadati</taxon>
        <taxon>Pseudomonadota</taxon>
        <taxon>Gammaproteobacteria</taxon>
        <taxon>Alteromonadales</taxon>
        <taxon>Alteromonadaceae</taxon>
        <taxon>Glaciecola</taxon>
    </lineage>
</organism>
<feature type="chain" id="PRO_5045725075" evidence="1">
    <location>
        <begin position="22"/>
        <end position="432"/>
    </location>
</feature>
<protein>
    <submittedName>
        <fullName evidence="3">Amidohydrolase family protein</fullName>
    </submittedName>
</protein>
<dbReference type="Gene3D" id="3.20.20.140">
    <property type="entry name" value="Metal-dependent hydrolases"/>
    <property type="match status" value="1"/>
</dbReference>
<reference evidence="3 4" key="1">
    <citation type="submission" date="2023-09" db="EMBL/GenBank/DDBJ databases">
        <authorList>
            <person name="Rey-Velasco X."/>
        </authorList>
    </citation>
    <scope>NUCLEOTIDE SEQUENCE [LARGE SCALE GENOMIC DNA]</scope>
    <source>
        <strain evidence="3 4">P117</strain>
    </source>
</reference>
<dbReference type="InterPro" id="IPR032466">
    <property type="entry name" value="Metal_Hydrolase"/>
</dbReference>
<dbReference type="PANTHER" id="PTHR43135">
    <property type="entry name" value="ALPHA-D-RIBOSE 1-METHYLPHOSPHONATE 5-TRIPHOSPHATE DIPHOSPHATASE"/>
    <property type="match status" value="1"/>
</dbReference>
<proteinExistence type="predicted"/>
<dbReference type="EMBL" id="JAVRHX010000006">
    <property type="protein sequence ID" value="MDT0596256.1"/>
    <property type="molecule type" value="Genomic_DNA"/>
</dbReference>
<feature type="domain" description="Amidohydrolase-related" evidence="2">
    <location>
        <begin position="79"/>
        <end position="427"/>
    </location>
</feature>
<dbReference type="Proteomes" id="UP001253545">
    <property type="component" value="Unassembled WGS sequence"/>
</dbReference>